<dbReference type="EMBL" id="JAULSW010000003">
    <property type="protein sequence ID" value="KAK3386481.1"/>
    <property type="molecule type" value="Genomic_DNA"/>
</dbReference>
<reference evidence="1" key="1">
    <citation type="journal article" date="2023" name="Mol. Phylogenet. Evol.">
        <title>Genome-scale phylogeny and comparative genomics of the fungal order Sordariales.</title>
        <authorList>
            <person name="Hensen N."/>
            <person name="Bonometti L."/>
            <person name="Westerberg I."/>
            <person name="Brannstrom I.O."/>
            <person name="Guillou S."/>
            <person name="Cros-Aarteil S."/>
            <person name="Calhoun S."/>
            <person name="Haridas S."/>
            <person name="Kuo A."/>
            <person name="Mondo S."/>
            <person name="Pangilinan J."/>
            <person name="Riley R."/>
            <person name="LaButti K."/>
            <person name="Andreopoulos B."/>
            <person name="Lipzen A."/>
            <person name="Chen C."/>
            <person name="Yan M."/>
            <person name="Daum C."/>
            <person name="Ng V."/>
            <person name="Clum A."/>
            <person name="Steindorff A."/>
            <person name="Ohm R.A."/>
            <person name="Martin F."/>
            <person name="Silar P."/>
            <person name="Natvig D.O."/>
            <person name="Lalanne C."/>
            <person name="Gautier V."/>
            <person name="Ament-Velasquez S.L."/>
            <person name="Kruys A."/>
            <person name="Hutchinson M.I."/>
            <person name="Powell A.J."/>
            <person name="Barry K."/>
            <person name="Miller A.N."/>
            <person name="Grigoriev I.V."/>
            <person name="Debuchy R."/>
            <person name="Gladieux P."/>
            <person name="Hiltunen Thoren M."/>
            <person name="Johannesson H."/>
        </authorList>
    </citation>
    <scope>NUCLEOTIDE SEQUENCE</scope>
    <source>
        <strain evidence="1">CBS 232.78</strain>
    </source>
</reference>
<name>A0AAE0U0M6_9PEZI</name>
<keyword evidence="2" id="KW-1185">Reference proteome</keyword>
<dbReference type="AlphaFoldDB" id="A0AAE0U0M6"/>
<organism evidence="1 2">
    <name type="scientific">Podospora didyma</name>
    <dbReference type="NCBI Taxonomy" id="330526"/>
    <lineage>
        <taxon>Eukaryota</taxon>
        <taxon>Fungi</taxon>
        <taxon>Dikarya</taxon>
        <taxon>Ascomycota</taxon>
        <taxon>Pezizomycotina</taxon>
        <taxon>Sordariomycetes</taxon>
        <taxon>Sordariomycetidae</taxon>
        <taxon>Sordariales</taxon>
        <taxon>Podosporaceae</taxon>
        <taxon>Podospora</taxon>
    </lineage>
</organism>
<sequence length="233" mass="26399">MAFCFFGGSLGCRELHLKRSIVDLIPSGAAVCFPVDLQDDDSSLFAFFIAWFCTEERLPREAGEGIPEALFPRPRHAATNEMLGRATETLFWICRRYAELCLFRRLQSHSNSPPEAVKDQRAYAHLILSVLLVSASPERHQAAAMENKAVYVDFQDRQRRVYNALWVYASITIAKLPAWSNFWQTLPEHLDILSVPDLPKQFQASLSDFNVSVNAISSARLQRLKDFATSFPS</sequence>
<evidence type="ECO:0000313" key="2">
    <source>
        <dbReference type="Proteomes" id="UP001285441"/>
    </source>
</evidence>
<comment type="caution">
    <text evidence="1">The sequence shown here is derived from an EMBL/GenBank/DDBJ whole genome shotgun (WGS) entry which is preliminary data.</text>
</comment>
<accession>A0AAE0U0M6</accession>
<reference evidence="1" key="2">
    <citation type="submission" date="2023-06" db="EMBL/GenBank/DDBJ databases">
        <authorList>
            <consortium name="Lawrence Berkeley National Laboratory"/>
            <person name="Haridas S."/>
            <person name="Hensen N."/>
            <person name="Bonometti L."/>
            <person name="Westerberg I."/>
            <person name="Brannstrom I.O."/>
            <person name="Guillou S."/>
            <person name="Cros-Aarteil S."/>
            <person name="Calhoun S."/>
            <person name="Kuo A."/>
            <person name="Mondo S."/>
            <person name="Pangilinan J."/>
            <person name="Riley R."/>
            <person name="LaButti K."/>
            <person name="Andreopoulos B."/>
            <person name="Lipzen A."/>
            <person name="Chen C."/>
            <person name="Yanf M."/>
            <person name="Daum C."/>
            <person name="Ng V."/>
            <person name="Clum A."/>
            <person name="Steindorff A."/>
            <person name="Ohm R."/>
            <person name="Martin F."/>
            <person name="Silar P."/>
            <person name="Natvig D."/>
            <person name="Lalanne C."/>
            <person name="Gautier V."/>
            <person name="Ament-velasquez S.L."/>
            <person name="Kruys A."/>
            <person name="Hutchinson M.I."/>
            <person name="Powell A.J."/>
            <person name="Barry K."/>
            <person name="Miller A.N."/>
            <person name="Grigoriev I.V."/>
            <person name="Debuchy R."/>
            <person name="Gladieux P."/>
            <person name="Thoren M.H."/>
            <person name="Johannesson H."/>
        </authorList>
    </citation>
    <scope>NUCLEOTIDE SEQUENCE</scope>
    <source>
        <strain evidence="1">CBS 232.78</strain>
    </source>
</reference>
<evidence type="ECO:0000313" key="1">
    <source>
        <dbReference type="EMBL" id="KAK3386481.1"/>
    </source>
</evidence>
<protein>
    <submittedName>
        <fullName evidence="1">Uncharacterized protein</fullName>
    </submittedName>
</protein>
<gene>
    <name evidence="1" type="ORF">B0H63DRAFT_540380</name>
</gene>
<dbReference type="Proteomes" id="UP001285441">
    <property type="component" value="Unassembled WGS sequence"/>
</dbReference>
<proteinExistence type="predicted"/>